<feature type="domain" description="CheW-like" evidence="1">
    <location>
        <begin position="4"/>
        <end position="144"/>
    </location>
</feature>
<dbReference type="Gene3D" id="2.40.50.180">
    <property type="entry name" value="CheA-289, Domain 4"/>
    <property type="match status" value="1"/>
</dbReference>
<dbReference type="SMART" id="SM00260">
    <property type="entry name" value="CheW"/>
    <property type="match status" value="1"/>
</dbReference>
<proteinExistence type="predicted"/>
<dbReference type="PANTHER" id="PTHR22617">
    <property type="entry name" value="CHEMOTAXIS SENSOR HISTIDINE KINASE-RELATED"/>
    <property type="match status" value="1"/>
</dbReference>
<dbReference type="InterPro" id="IPR002545">
    <property type="entry name" value="CheW-lke_dom"/>
</dbReference>
<dbReference type="Gene3D" id="2.30.30.40">
    <property type="entry name" value="SH3 Domains"/>
    <property type="match status" value="1"/>
</dbReference>
<evidence type="ECO:0000313" key="2">
    <source>
        <dbReference type="EMBL" id="XCC58409.1"/>
    </source>
</evidence>
<dbReference type="InterPro" id="IPR036061">
    <property type="entry name" value="CheW-like_dom_sf"/>
</dbReference>
<dbReference type="AlphaFoldDB" id="A0AAU8A3Y9"/>
<reference evidence="2" key="1">
    <citation type="submission" date="2022-06" db="EMBL/GenBank/DDBJ databases">
        <title>New Polynucleobacter species.</title>
        <authorList>
            <person name="Hahn M.W."/>
        </authorList>
    </citation>
    <scope>NUCLEOTIDE SEQUENCE</scope>
    <source>
        <strain evidence="2">UK-FUSCHL-C3</strain>
    </source>
</reference>
<accession>A0AAU8A3Y9</accession>
<dbReference type="GO" id="GO:0005829">
    <property type="term" value="C:cytosol"/>
    <property type="evidence" value="ECO:0007669"/>
    <property type="project" value="TreeGrafter"/>
</dbReference>
<dbReference type="RefSeq" id="WP_353439637.1">
    <property type="nucleotide sequence ID" value="NZ_CP099959.1"/>
</dbReference>
<organism evidence="2">
    <name type="scientific">Polynucleobacter sp. UK-FUSCHL-C3</name>
    <dbReference type="NCBI Taxonomy" id="2955208"/>
    <lineage>
        <taxon>Bacteria</taxon>
        <taxon>Pseudomonadati</taxon>
        <taxon>Pseudomonadota</taxon>
        <taxon>Betaproteobacteria</taxon>
        <taxon>Burkholderiales</taxon>
        <taxon>Burkholderiaceae</taxon>
        <taxon>Polynucleobacter</taxon>
    </lineage>
</organism>
<dbReference type="EMBL" id="CP099959">
    <property type="protein sequence ID" value="XCC58409.1"/>
    <property type="molecule type" value="Genomic_DNA"/>
</dbReference>
<evidence type="ECO:0000259" key="1">
    <source>
        <dbReference type="PROSITE" id="PS50851"/>
    </source>
</evidence>
<sequence length="147" mass="15990">MSRSGAYATFYVGNLFFGIPIAIGVEVTKGQEVTPVPLGPKEVAGFFNLRGHIVTAIDMRVRLGLEANVDGPDTVSIFFQDQDSLFALMVDRVGDFTEVTEATFEETPSNLDPNARELIVGVHKLADKLLLILDTQKIVSGISLVQH</sequence>
<dbReference type="GO" id="GO:0006935">
    <property type="term" value="P:chemotaxis"/>
    <property type="evidence" value="ECO:0007669"/>
    <property type="project" value="InterPro"/>
</dbReference>
<dbReference type="Pfam" id="PF01584">
    <property type="entry name" value="CheW"/>
    <property type="match status" value="1"/>
</dbReference>
<dbReference type="SUPFAM" id="SSF50341">
    <property type="entry name" value="CheW-like"/>
    <property type="match status" value="1"/>
</dbReference>
<protein>
    <submittedName>
        <fullName evidence="2">Chemotaxis protein CheW</fullName>
    </submittedName>
</protein>
<name>A0AAU8A3Y9_9BURK</name>
<gene>
    <name evidence="2" type="ORF">NKE59_03715</name>
</gene>
<dbReference type="GO" id="GO:0007165">
    <property type="term" value="P:signal transduction"/>
    <property type="evidence" value="ECO:0007669"/>
    <property type="project" value="InterPro"/>
</dbReference>
<dbReference type="InterPro" id="IPR039315">
    <property type="entry name" value="CheW"/>
</dbReference>
<dbReference type="PROSITE" id="PS50851">
    <property type="entry name" value="CHEW"/>
    <property type="match status" value="1"/>
</dbReference>
<dbReference type="PANTHER" id="PTHR22617:SF23">
    <property type="entry name" value="CHEMOTAXIS PROTEIN CHEW"/>
    <property type="match status" value="1"/>
</dbReference>